<dbReference type="PROSITE" id="PS01268">
    <property type="entry name" value="UPF0024"/>
    <property type="match status" value="1"/>
</dbReference>
<reference evidence="6 7" key="2">
    <citation type="submission" date="2020-06" db="EMBL/GenBank/DDBJ databases">
        <title>Halomonas songnenensis sp. nov., a moderately halophilic bacterium isolated from saline and alkaline soils.</title>
        <authorList>
            <person name="Jiang J."/>
            <person name="Pan Y."/>
        </authorList>
    </citation>
    <scope>NUCLEOTIDE SEQUENCE [LARGE SCALE GENOMIC DNA]</scope>
    <source>
        <strain evidence="6 7">TBZ9</strain>
    </source>
</reference>
<keyword evidence="3 4" id="KW-0413">Isomerase</keyword>
<dbReference type="GO" id="GO:0003723">
    <property type="term" value="F:RNA binding"/>
    <property type="evidence" value="ECO:0007669"/>
    <property type="project" value="InterPro"/>
</dbReference>
<dbReference type="GO" id="GO:0031119">
    <property type="term" value="P:tRNA pseudouridine synthesis"/>
    <property type="evidence" value="ECO:0007669"/>
    <property type="project" value="UniProtKB-UniRule"/>
</dbReference>
<feature type="active site" description="Nucleophile" evidence="4">
    <location>
        <position position="83"/>
    </location>
</feature>
<evidence type="ECO:0000313" key="6">
    <source>
        <dbReference type="EMBL" id="NOG31975.1"/>
    </source>
</evidence>
<comment type="similarity">
    <text evidence="1 4">Belongs to the pseudouridine synthase TruD family.</text>
</comment>
<name>A0A7Y3TY92_9GAMM</name>
<dbReference type="InterPro" id="IPR001656">
    <property type="entry name" value="PsdUridine_synth_TruD"/>
</dbReference>
<proteinExistence type="inferred from homology"/>
<comment type="catalytic activity">
    <reaction evidence="4">
        <text>uridine(13) in tRNA = pseudouridine(13) in tRNA</text>
        <dbReference type="Rhea" id="RHEA:42540"/>
        <dbReference type="Rhea" id="RHEA-COMP:10105"/>
        <dbReference type="Rhea" id="RHEA-COMP:10106"/>
        <dbReference type="ChEBI" id="CHEBI:65314"/>
        <dbReference type="ChEBI" id="CHEBI:65315"/>
        <dbReference type="EC" id="5.4.99.27"/>
    </reaction>
</comment>
<dbReference type="GO" id="GO:0005829">
    <property type="term" value="C:cytosol"/>
    <property type="evidence" value="ECO:0007669"/>
    <property type="project" value="TreeGrafter"/>
</dbReference>
<organism evidence="6 7">
    <name type="scientific">Vreelandella azerica</name>
    <dbReference type="NCBI Taxonomy" id="2732867"/>
    <lineage>
        <taxon>Bacteria</taxon>
        <taxon>Pseudomonadati</taxon>
        <taxon>Pseudomonadota</taxon>
        <taxon>Gammaproteobacteria</taxon>
        <taxon>Oceanospirillales</taxon>
        <taxon>Halomonadaceae</taxon>
        <taxon>Vreelandella</taxon>
    </lineage>
</organism>
<dbReference type="AlphaFoldDB" id="A0A7Y3TY92"/>
<dbReference type="HAMAP" id="MF_01082">
    <property type="entry name" value="TruD"/>
    <property type="match status" value="1"/>
</dbReference>
<dbReference type="Pfam" id="PF01142">
    <property type="entry name" value="TruD"/>
    <property type="match status" value="2"/>
</dbReference>
<feature type="domain" description="TRUD" evidence="5">
    <location>
        <begin position="161"/>
        <end position="307"/>
    </location>
</feature>
<evidence type="ECO:0000256" key="2">
    <source>
        <dbReference type="ARBA" id="ARBA00022694"/>
    </source>
</evidence>
<dbReference type="Gene3D" id="3.30.2350.20">
    <property type="entry name" value="TruD, catalytic domain"/>
    <property type="match status" value="1"/>
</dbReference>
<keyword evidence="2 4" id="KW-0819">tRNA processing</keyword>
<dbReference type="InterPro" id="IPR011760">
    <property type="entry name" value="PsdUridine_synth_TruD_insert"/>
</dbReference>
<evidence type="ECO:0000259" key="5">
    <source>
        <dbReference type="PROSITE" id="PS50984"/>
    </source>
</evidence>
<evidence type="ECO:0000256" key="3">
    <source>
        <dbReference type="ARBA" id="ARBA00023235"/>
    </source>
</evidence>
<dbReference type="InterPro" id="IPR050170">
    <property type="entry name" value="TruD_pseudoU_synthase"/>
</dbReference>
<comment type="caution">
    <text evidence="6">The sequence shown here is derived from an EMBL/GenBank/DDBJ whole genome shotgun (WGS) entry which is preliminary data.</text>
</comment>
<dbReference type="Gene3D" id="3.30.2340.10">
    <property type="entry name" value="TruD, insertion domain"/>
    <property type="match status" value="1"/>
</dbReference>
<sequence length="360" mass="40089">MTGLPVWPRYLDATLGAPSPASFRLSPEDFRVDEQLDFKPEGQGEHLWLRIEKRNQTTLEAVRQLARLCNVSPKVVGYSGMKDRVAVTRQWLSVQLPGRDAPDDLAAQLATLGITVLEQARHPRKLKRGVHRTNRFILRLQGEAVEQHDFHARWEMLCREGVPNYFGPQRFGANGRNLQRAEALLARGWRKRDDRQGMLLSCARSFLFNELLGQRVASGDWQTLLEGDTVMLEGTHSLFRVEQPDATLNERAAKCDIHPTGLLWGADFSADHSVAQRLEAALAERHPVLTAGLAQSGVKSARRALRVCLDAPALERGQRNDEVVVSFSLPRGAFATAVLSELITQPDVANTDTLAGINNI</sequence>
<evidence type="ECO:0000313" key="7">
    <source>
        <dbReference type="Proteomes" id="UP000588806"/>
    </source>
</evidence>
<dbReference type="RefSeq" id="WP_171702428.1">
    <property type="nucleotide sequence ID" value="NZ_JABFHI010000003.1"/>
</dbReference>
<protein>
    <recommendedName>
        <fullName evidence="4">tRNA pseudouridine synthase D</fullName>
        <ecNumber evidence="4">5.4.99.27</ecNumber>
    </recommendedName>
    <alternativeName>
        <fullName evidence="4">tRNA pseudouridine(13) synthase</fullName>
    </alternativeName>
    <alternativeName>
        <fullName evidence="4">tRNA pseudouridylate synthase D</fullName>
    </alternativeName>
    <alternativeName>
        <fullName evidence="4">tRNA-uridine isomerase D</fullName>
    </alternativeName>
</protein>
<reference evidence="6 7" key="1">
    <citation type="submission" date="2020-05" db="EMBL/GenBank/DDBJ databases">
        <authorList>
            <person name="Ruan W."/>
            <person name="Jeon C.O."/>
            <person name="Chun B.H."/>
        </authorList>
    </citation>
    <scope>NUCLEOTIDE SEQUENCE [LARGE SCALE GENOMIC DNA]</scope>
    <source>
        <strain evidence="6 7">TBZ9</strain>
    </source>
</reference>
<gene>
    <name evidence="4" type="primary">truD</name>
    <name evidence="6" type="ORF">HLB35_09785</name>
</gene>
<dbReference type="Proteomes" id="UP000588806">
    <property type="component" value="Unassembled WGS sequence"/>
</dbReference>
<accession>A0A7Y3TY92</accession>
<dbReference type="InterPro" id="IPR020103">
    <property type="entry name" value="PsdUridine_synth_cat_dom_sf"/>
</dbReference>
<dbReference type="PANTHER" id="PTHR47811">
    <property type="entry name" value="TRNA PSEUDOURIDINE SYNTHASE D"/>
    <property type="match status" value="1"/>
</dbReference>
<evidence type="ECO:0000256" key="1">
    <source>
        <dbReference type="ARBA" id="ARBA00007953"/>
    </source>
</evidence>
<dbReference type="PROSITE" id="PS50984">
    <property type="entry name" value="TRUD"/>
    <property type="match status" value="1"/>
</dbReference>
<dbReference type="PANTHER" id="PTHR47811:SF1">
    <property type="entry name" value="TRNA PSEUDOURIDINE SYNTHASE D"/>
    <property type="match status" value="1"/>
</dbReference>
<dbReference type="InterPro" id="IPR042214">
    <property type="entry name" value="TruD_catalytic"/>
</dbReference>
<comment type="function">
    <text evidence="4">Responsible for synthesis of pseudouridine from uracil-13 in transfer RNAs.</text>
</comment>
<dbReference type="SUPFAM" id="SSF55120">
    <property type="entry name" value="Pseudouridine synthase"/>
    <property type="match status" value="1"/>
</dbReference>
<dbReference type="EC" id="5.4.99.27" evidence="4"/>
<dbReference type="InterPro" id="IPR020119">
    <property type="entry name" value="PsdUridine_synth_TruD_CS"/>
</dbReference>
<dbReference type="GO" id="GO:0160150">
    <property type="term" value="F:tRNA pseudouridine(13) synthase activity"/>
    <property type="evidence" value="ECO:0007669"/>
    <property type="project" value="UniProtKB-EC"/>
</dbReference>
<dbReference type="InterPro" id="IPR043165">
    <property type="entry name" value="TruD_insert_sf"/>
</dbReference>
<dbReference type="CDD" id="cd02575">
    <property type="entry name" value="PseudoU_synth_EcTruD"/>
    <property type="match status" value="1"/>
</dbReference>
<dbReference type="EMBL" id="JABFHI010000003">
    <property type="protein sequence ID" value="NOG31975.1"/>
    <property type="molecule type" value="Genomic_DNA"/>
</dbReference>
<keyword evidence="7" id="KW-1185">Reference proteome</keyword>
<evidence type="ECO:0000256" key="4">
    <source>
        <dbReference type="HAMAP-Rule" id="MF_01082"/>
    </source>
</evidence>